<gene>
    <name evidence="5" type="ORF">EHS89_19410</name>
</gene>
<reference evidence="5 6" key="1">
    <citation type="submission" date="2018-11" db="EMBL/GenBank/DDBJ databases">
        <title>The draft genome sequence of Amphritea balenae JAMM 1525T.</title>
        <authorList>
            <person name="Fang Z."/>
            <person name="Zhang Y."/>
            <person name="Han X."/>
        </authorList>
    </citation>
    <scope>NUCLEOTIDE SEQUENCE [LARGE SCALE GENOMIC DNA]</scope>
    <source>
        <strain evidence="5 6">JAMM 1525</strain>
    </source>
</reference>
<sequence length="355" mass="38677">MKNIKLFTVAFAFSVLAGCSESTEVQKNNGEFYIGYEKVDVESKATGEQFSVALIYPSDTPSKQVNFGPFKMELSIGGKVAEGKFPLVVISHGSGGTNLGHRSIAFALVKSGFVVGMPLHPKNNYINNQFAGTVSNWKNRPQHISASIDAILSSRNVSESINAQKIAVVGHSTGGYTALAVAGGKADTSHIVDLCLSNSQINEPFCGLARENKTEKVKIENLRDERIKAIVMMAPVGILFNSADSLNKVDIPALLLRAERDTELTEPYQSEVIAKNYRNPKLLTYCTVPNAGHYSFITPFPEAMKNELGVVGEDPDGFDRRAFHETLSSDIVNFLDQTLNSEHNKKLQLTSCLDG</sequence>
<evidence type="ECO:0000256" key="3">
    <source>
        <dbReference type="ARBA" id="ARBA00023098"/>
    </source>
</evidence>
<dbReference type="InterPro" id="IPR017395">
    <property type="entry name" value="Chlorophyllase-like"/>
</dbReference>
<dbReference type="PANTHER" id="PTHR10272:SF0">
    <property type="entry name" value="PLATELET-ACTIVATING FACTOR ACETYLHYDROLASE"/>
    <property type="match status" value="1"/>
</dbReference>
<organism evidence="5 6">
    <name type="scientific">Amphritea balenae</name>
    <dbReference type="NCBI Taxonomy" id="452629"/>
    <lineage>
        <taxon>Bacteria</taxon>
        <taxon>Pseudomonadati</taxon>
        <taxon>Pseudomonadota</taxon>
        <taxon>Gammaproteobacteria</taxon>
        <taxon>Oceanospirillales</taxon>
        <taxon>Oceanospirillaceae</taxon>
        <taxon>Amphritea</taxon>
    </lineage>
</organism>
<dbReference type="OrthoDB" id="192696at2"/>
<evidence type="ECO:0000313" key="6">
    <source>
        <dbReference type="Proteomes" id="UP000267535"/>
    </source>
</evidence>
<dbReference type="GO" id="GO:0016042">
    <property type="term" value="P:lipid catabolic process"/>
    <property type="evidence" value="ECO:0007669"/>
    <property type="project" value="UniProtKB-KW"/>
</dbReference>
<feature type="signal peptide" evidence="4">
    <location>
        <begin position="1"/>
        <end position="17"/>
    </location>
</feature>
<evidence type="ECO:0000256" key="1">
    <source>
        <dbReference type="ARBA" id="ARBA00022801"/>
    </source>
</evidence>
<dbReference type="PANTHER" id="PTHR10272">
    <property type="entry name" value="PLATELET-ACTIVATING FACTOR ACETYLHYDROLASE"/>
    <property type="match status" value="1"/>
</dbReference>
<dbReference type="EMBL" id="RQXV01000014">
    <property type="protein sequence ID" value="RRC97118.1"/>
    <property type="molecule type" value="Genomic_DNA"/>
</dbReference>
<dbReference type="InterPro" id="IPR016986">
    <property type="entry name" value="UCP031982_abhydr"/>
</dbReference>
<feature type="chain" id="PRO_5018171762" evidence="4">
    <location>
        <begin position="18"/>
        <end position="355"/>
    </location>
</feature>
<keyword evidence="3" id="KW-0443">Lipid metabolism</keyword>
<protein>
    <submittedName>
        <fullName evidence="5">Alpha/beta hydrolase</fullName>
    </submittedName>
</protein>
<dbReference type="PROSITE" id="PS51257">
    <property type="entry name" value="PROKAR_LIPOPROTEIN"/>
    <property type="match status" value="1"/>
</dbReference>
<dbReference type="PIRSF" id="PIRSF031982">
    <property type="entry name" value="UCP031982_abhydr"/>
    <property type="match status" value="1"/>
</dbReference>
<keyword evidence="2" id="KW-0442">Lipid degradation</keyword>
<dbReference type="Gene3D" id="3.40.50.1820">
    <property type="entry name" value="alpha/beta hydrolase"/>
    <property type="match status" value="1"/>
</dbReference>
<keyword evidence="6" id="KW-1185">Reference proteome</keyword>
<evidence type="ECO:0000256" key="4">
    <source>
        <dbReference type="SAM" id="SignalP"/>
    </source>
</evidence>
<proteinExistence type="predicted"/>
<keyword evidence="1 5" id="KW-0378">Hydrolase</keyword>
<dbReference type="SUPFAM" id="SSF53474">
    <property type="entry name" value="alpha/beta-Hydrolases"/>
    <property type="match status" value="1"/>
</dbReference>
<accession>A0A3P1SIZ2</accession>
<keyword evidence="4" id="KW-0732">Signal</keyword>
<dbReference type="InterPro" id="IPR029058">
    <property type="entry name" value="AB_hydrolase_fold"/>
</dbReference>
<dbReference type="RefSeq" id="WP_124927829.1">
    <property type="nucleotide sequence ID" value="NZ_BMOH01000003.1"/>
</dbReference>
<comment type="caution">
    <text evidence="5">The sequence shown here is derived from an EMBL/GenBank/DDBJ whole genome shotgun (WGS) entry which is preliminary data.</text>
</comment>
<dbReference type="GO" id="GO:0003847">
    <property type="term" value="F:1-alkyl-2-acetylglycerophosphocholine esterase activity"/>
    <property type="evidence" value="ECO:0007669"/>
    <property type="project" value="TreeGrafter"/>
</dbReference>
<dbReference type="Pfam" id="PF07224">
    <property type="entry name" value="Chlorophyllase"/>
    <property type="match status" value="1"/>
</dbReference>
<evidence type="ECO:0000313" key="5">
    <source>
        <dbReference type="EMBL" id="RRC97118.1"/>
    </source>
</evidence>
<dbReference type="AlphaFoldDB" id="A0A3P1SIZ2"/>
<evidence type="ECO:0000256" key="2">
    <source>
        <dbReference type="ARBA" id="ARBA00022963"/>
    </source>
</evidence>
<dbReference type="Proteomes" id="UP000267535">
    <property type="component" value="Unassembled WGS sequence"/>
</dbReference>
<name>A0A3P1SIZ2_9GAMM</name>